<protein>
    <submittedName>
        <fullName evidence="11">TonB-dependent receptor</fullName>
    </submittedName>
</protein>
<dbReference type="STRING" id="346185.AAY42_09205"/>
<dbReference type="InterPro" id="IPR000531">
    <property type="entry name" value="Beta-barrel_TonB"/>
</dbReference>
<sequence length="810" mass="91926">MFQMYSTYKSKSLYSLFLLFILWNTISAQNVEYELSFKISDLTTNRGLENANISISPCNCGGVSDAEGEFAISLPRNDYRVEVTFIGFDTYTQDITLDKDLFLQIDLMENQEKLSEVVVRARRNNEFLETPQMGVLQLKSQELKKIPAAIGEFDILRGMTLLPGVNNSGEISNGLSVRGGSLDQNLLLYDYAPVFNPTHLFGLFSVFTPDVLSSVDLYRANIPARYGGRATSVVDVKVKNPYTNKFKMTGGIGLVSSRIAIETPIIKDKLMLIAGARAGLTDFLLPIFSDRLKNTKARFYDSTLKLLYLPTEKDQIAFTGFFSKDFYQLDLITRIENISAENNQYDFQTLNGTLNWLHTFSENSSLRTILVGSNYTPRNIFPELDSSNEIEYESGIKYTSLISEFSKKASDAFDYYFGVQANRYKINPGELDPGTSEEVLPVSLLNEISYELSAFTNLNWKPVDNLIFSAGLRFNHFLFQGPYTLNTYDEAGNTIDSEFFEKGKAVESFSNLEPRLGVSLQLGENTSLKASYANVNQYLQNIYNSTTPIPTSRWKTADPYIKPQSSNSYGFGVYKTLGESEIEIGLESYYRDTKNNLTYKPGARFFLEEAIERDVVQVDGRAYGVELSLKKPKGKVNGWFNYTWSRSLLRSDDENPTTAVNNNKWFNSDFDRPHVINATVNLESNKYNTLSFNFTGQTGRPYTIANGVFELEDITVPIFLERNNARLPVYHRLDFSWKIKYTKKNNPRWVGDWTFTVYNVYGRKNPFNIFYGPRADGALNHVFGGMPIGAYELAVTNSPIFALTYNFTFQ</sequence>
<evidence type="ECO:0000256" key="1">
    <source>
        <dbReference type="ARBA" id="ARBA00004571"/>
    </source>
</evidence>
<comment type="subcellular location">
    <subcellularLocation>
        <location evidence="1">Cell outer membrane</location>
        <topology evidence="1">Multi-pass membrane protein</topology>
    </subcellularLocation>
</comment>
<evidence type="ECO:0000256" key="2">
    <source>
        <dbReference type="ARBA" id="ARBA00022448"/>
    </source>
</evidence>
<dbReference type="PANTHER" id="PTHR30069">
    <property type="entry name" value="TONB-DEPENDENT OUTER MEMBRANE RECEPTOR"/>
    <property type="match status" value="1"/>
</dbReference>
<dbReference type="SUPFAM" id="SSF49464">
    <property type="entry name" value="Carboxypeptidase regulatory domain-like"/>
    <property type="match status" value="1"/>
</dbReference>
<dbReference type="InterPro" id="IPR036942">
    <property type="entry name" value="Beta-barrel_TonB_sf"/>
</dbReference>
<accession>A0A0Q0WX38</accession>
<comment type="caution">
    <text evidence="11">The sequence shown here is derived from an EMBL/GenBank/DDBJ whole genome shotgun (WGS) entry which is preliminary data.</text>
</comment>
<keyword evidence="4" id="KW-0812">Transmembrane</keyword>
<dbReference type="GO" id="GO:0015344">
    <property type="term" value="F:siderophore uptake transmembrane transporter activity"/>
    <property type="evidence" value="ECO:0007669"/>
    <property type="project" value="TreeGrafter"/>
</dbReference>
<dbReference type="Pfam" id="PF13715">
    <property type="entry name" value="CarbopepD_reg_2"/>
    <property type="match status" value="1"/>
</dbReference>
<keyword evidence="7" id="KW-0472">Membrane</keyword>
<evidence type="ECO:0000256" key="8">
    <source>
        <dbReference type="ARBA" id="ARBA00023170"/>
    </source>
</evidence>
<dbReference type="PATRIC" id="fig|1547436.3.peg.1894"/>
<dbReference type="EMBL" id="LCTZ01000002">
    <property type="protein sequence ID" value="KQC30033.1"/>
    <property type="molecule type" value="Genomic_DNA"/>
</dbReference>
<keyword evidence="2" id="KW-0813">Transport</keyword>
<name>A0A0Q0WX38_9FLAO</name>
<dbReference type="Pfam" id="PF00593">
    <property type="entry name" value="TonB_dep_Rec_b-barrel"/>
    <property type="match status" value="1"/>
</dbReference>
<keyword evidence="3" id="KW-1134">Transmembrane beta strand</keyword>
<keyword evidence="12" id="KW-1185">Reference proteome</keyword>
<dbReference type="Gene3D" id="2.170.130.10">
    <property type="entry name" value="TonB-dependent receptor, plug domain"/>
    <property type="match status" value="1"/>
</dbReference>
<evidence type="ECO:0000313" key="11">
    <source>
        <dbReference type="EMBL" id="KQC30033.1"/>
    </source>
</evidence>
<evidence type="ECO:0000256" key="3">
    <source>
        <dbReference type="ARBA" id="ARBA00022452"/>
    </source>
</evidence>
<dbReference type="Gene3D" id="2.40.170.20">
    <property type="entry name" value="TonB-dependent receptor, beta-barrel domain"/>
    <property type="match status" value="1"/>
</dbReference>
<evidence type="ECO:0000313" key="12">
    <source>
        <dbReference type="Proteomes" id="UP000050827"/>
    </source>
</evidence>
<dbReference type="PANTHER" id="PTHR30069:SF29">
    <property type="entry name" value="HEMOGLOBIN AND HEMOGLOBIN-HAPTOGLOBIN-BINDING PROTEIN 1-RELATED"/>
    <property type="match status" value="1"/>
</dbReference>
<dbReference type="GO" id="GO:0009279">
    <property type="term" value="C:cell outer membrane"/>
    <property type="evidence" value="ECO:0007669"/>
    <property type="project" value="UniProtKB-SubCell"/>
</dbReference>
<keyword evidence="8 11" id="KW-0675">Receptor</keyword>
<feature type="domain" description="TonB-dependent receptor-like beta-barrel" evidence="10">
    <location>
        <begin position="335"/>
        <end position="760"/>
    </location>
</feature>
<gene>
    <name evidence="11" type="ORF">AAY42_09205</name>
</gene>
<keyword evidence="5" id="KW-0732">Signal</keyword>
<evidence type="ECO:0000256" key="6">
    <source>
        <dbReference type="ARBA" id="ARBA00023077"/>
    </source>
</evidence>
<dbReference type="GO" id="GO:0044718">
    <property type="term" value="P:siderophore transmembrane transport"/>
    <property type="evidence" value="ECO:0007669"/>
    <property type="project" value="TreeGrafter"/>
</dbReference>
<keyword evidence="9" id="KW-0998">Cell outer membrane</keyword>
<dbReference type="InterPro" id="IPR008969">
    <property type="entry name" value="CarboxyPept-like_regulatory"/>
</dbReference>
<evidence type="ECO:0000259" key="10">
    <source>
        <dbReference type="Pfam" id="PF00593"/>
    </source>
</evidence>
<evidence type="ECO:0000256" key="9">
    <source>
        <dbReference type="ARBA" id="ARBA00023237"/>
    </source>
</evidence>
<dbReference type="Gene3D" id="2.60.40.1120">
    <property type="entry name" value="Carboxypeptidase-like, regulatory domain"/>
    <property type="match status" value="1"/>
</dbReference>
<dbReference type="OrthoDB" id="9803050at2"/>
<evidence type="ECO:0000256" key="4">
    <source>
        <dbReference type="ARBA" id="ARBA00022692"/>
    </source>
</evidence>
<evidence type="ECO:0000256" key="7">
    <source>
        <dbReference type="ARBA" id="ARBA00023136"/>
    </source>
</evidence>
<dbReference type="SUPFAM" id="SSF56935">
    <property type="entry name" value="Porins"/>
    <property type="match status" value="1"/>
</dbReference>
<reference evidence="11 12" key="1">
    <citation type="submission" date="2015-04" db="EMBL/GenBank/DDBJ databases">
        <title>Complete genome of flavobacterium.</title>
        <authorList>
            <person name="Kwon Y.M."/>
            <person name="Kim S.-J."/>
        </authorList>
    </citation>
    <scope>NUCLEOTIDE SEQUENCE [LARGE SCALE GENOMIC DNA]</scope>
    <source>
        <strain evidence="11 12">DK169</strain>
    </source>
</reference>
<dbReference type="RefSeq" id="WP_055394442.1">
    <property type="nucleotide sequence ID" value="NZ_LCTZ01000002.1"/>
</dbReference>
<keyword evidence="6" id="KW-0798">TonB box</keyword>
<organism evidence="11 12">
    <name type="scientific">Flagellimonas eckloniae</name>
    <dbReference type="NCBI Taxonomy" id="346185"/>
    <lineage>
        <taxon>Bacteria</taxon>
        <taxon>Pseudomonadati</taxon>
        <taxon>Bacteroidota</taxon>
        <taxon>Flavobacteriia</taxon>
        <taxon>Flavobacteriales</taxon>
        <taxon>Flavobacteriaceae</taxon>
        <taxon>Flagellimonas</taxon>
    </lineage>
</organism>
<dbReference type="AlphaFoldDB" id="A0A0Q0WX38"/>
<proteinExistence type="predicted"/>
<dbReference type="InterPro" id="IPR037066">
    <property type="entry name" value="Plug_dom_sf"/>
</dbReference>
<evidence type="ECO:0000256" key="5">
    <source>
        <dbReference type="ARBA" id="ARBA00022729"/>
    </source>
</evidence>
<dbReference type="InterPro" id="IPR039426">
    <property type="entry name" value="TonB-dep_rcpt-like"/>
</dbReference>
<dbReference type="Proteomes" id="UP000050827">
    <property type="component" value="Unassembled WGS sequence"/>
</dbReference>